<proteinExistence type="predicted"/>
<dbReference type="EMBL" id="FJUY01000007">
    <property type="protein sequence ID" value="CZT19451.1"/>
    <property type="molecule type" value="Genomic_DNA"/>
</dbReference>
<sequence>MFTLISSFYTTNGTYYIEPPTAAGEYCGETAVGPFDVTSGVCEKPGAYSVSILPLADRSCTYTVFHGTQHCTNASSKQVYKLPRGGKQVCATLGIYNPSERHYNSGLLECLDDVLYW</sequence>
<dbReference type="GeneID" id="35600465"/>
<name>A0A2D3UT00_9PEZI</name>
<evidence type="ECO:0000313" key="1">
    <source>
        <dbReference type="EMBL" id="CZT19451.1"/>
    </source>
</evidence>
<gene>
    <name evidence="1" type="ORF">RCC_05302</name>
</gene>
<keyword evidence="2" id="KW-1185">Reference proteome</keyword>
<protein>
    <submittedName>
        <fullName evidence="1">Uncharacterized protein</fullName>
    </submittedName>
</protein>
<reference evidence="1 2" key="1">
    <citation type="submission" date="2016-03" db="EMBL/GenBank/DDBJ databases">
        <authorList>
            <person name="Ploux O."/>
        </authorList>
    </citation>
    <scope>NUCLEOTIDE SEQUENCE [LARGE SCALE GENOMIC DNA]</scope>
    <source>
        <strain evidence="1 2">URUG2</strain>
    </source>
</reference>
<dbReference type="AlphaFoldDB" id="A0A2D3UT00"/>
<dbReference type="RefSeq" id="XP_023626341.1">
    <property type="nucleotide sequence ID" value="XM_023770573.1"/>
</dbReference>
<evidence type="ECO:0000313" key="2">
    <source>
        <dbReference type="Proteomes" id="UP000225277"/>
    </source>
</evidence>
<dbReference type="Proteomes" id="UP000225277">
    <property type="component" value="Unassembled WGS sequence"/>
</dbReference>
<organism evidence="1 2">
    <name type="scientific">Ramularia collo-cygni</name>
    <dbReference type="NCBI Taxonomy" id="112498"/>
    <lineage>
        <taxon>Eukaryota</taxon>
        <taxon>Fungi</taxon>
        <taxon>Dikarya</taxon>
        <taxon>Ascomycota</taxon>
        <taxon>Pezizomycotina</taxon>
        <taxon>Dothideomycetes</taxon>
        <taxon>Dothideomycetidae</taxon>
        <taxon>Mycosphaerellales</taxon>
        <taxon>Mycosphaerellaceae</taxon>
        <taxon>Ramularia</taxon>
    </lineage>
</organism>
<accession>A0A2D3UT00</accession>